<dbReference type="Gene3D" id="1.20.1260.10">
    <property type="match status" value="1"/>
</dbReference>
<reference evidence="2 3" key="1">
    <citation type="submission" date="2023-12" db="EMBL/GenBank/DDBJ databases">
        <title>the genome sequence of Hyalangium sp. s54d21.</title>
        <authorList>
            <person name="Zhang X."/>
        </authorList>
    </citation>
    <scope>NUCLEOTIDE SEQUENCE [LARGE SCALE GENOMIC DNA]</scope>
    <source>
        <strain evidence="3">s54d21</strain>
    </source>
</reference>
<accession>A0ABU5H4I4</accession>
<evidence type="ECO:0000313" key="3">
    <source>
        <dbReference type="Proteomes" id="UP001291309"/>
    </source>
</evidence>
<dbReference type="InterPro" id="IPR012347">
    <property type="entry name" value="Ferritin-like"/>
</dbReference>
<name>A0ABU5H4I4_9BACT</name>
<dbReference type="Pfam" id="PF09537">
    <property type="entry name" value="DUF2383"/>
    <property type="match status" value="1"/>
</dbReference>
<keyword evidence="3" id="KW-1185">Reference proteome</keyword>
<dbReference type="Proteomes" id="UP001291309">
    <property type="component" value="Unassembled WGS sequence"/>
</dbReference>
<dbReference type="RefSeq" id="WP_321547121.1">
    <property type="nucleotide sequence ID" value="NZ_JAXIVS010000006.1"/>
</dbReference>
<evidence type="ECO:0000313" key="2">
    <source>
        <dbReference type="EMBL" id="MDY7228392.1"/>
    </source>
</evidence>
<evidence type="ECO:0000259" key="1">
    <source>
        <dbReference type="Pfam" id="PF09537"/>
    </source>
</evidence>
<dbReference type="EMBL" id="JAXIVS010000006">
    <property type="protein sequence ID" value="MDY7228392.1"/>
    <property type="molecule type" value="Genomic_DNA"/>
</dbReference>
<feature type="domain" description="DUF2383" evidence="1">
    <location>
        <begin position="9"/>
        <end position="115"/>
    </location>
</feature>
<organism evidence="2 3">
    <name type="scientific">Hyalangium rubrum</name>
    <dbReference type="NCBI Taxonomy" id="3103134"/>
    <lineage>
        <taxon>Bacteria</taxon>
        <taxon>Pseudomonadati</taxon>
        <taxon>Myxococcota</taxon>
        <taxon>Myxococcia</taxon>
        <taxon>Myxococcales</taxon>
        <taxon>Cystobacterineae</taxon>
        <taxon>Archangiaceae</taxon>
        <taxon>Hyalangium</taxon>
    </lineage>
</organism>
<dbReference type="SUPFAM" id="SSF47240">
    <property type="entry name" value="Ferritin-like"/>
    <property type="match status" value="1"/>
</dbReference>
<dbReference type="InterPro" id="IPR019052">
    <property type="entry name" value="DUF2383"/>
</dbReference>
<dbReference type="InterPro" id="IPR009078">
    <property type="entry name" value="Ferritin-like_SF"/>
</dbReference>
<dbReference type="CDD" id="cd00657">
    <property type="entry name" value="Ferritin_like"/>
    <property type="match status" value="1"/>
</dbReference>
<comment type="caution">
    <text evidence="2">The sequence shown here is derived from an EMBL/GenBank/DDBJ whole genome shotgun (WGS) entry which is preliminary data.</text>
</comment>
<gene>
    <name evidence="2" type="ORF">SYV04_18365</name>
</gene>
<sequence length="155" mass="18232">MAVMDNQKMIERLNDLIALDYDAVGAYEAAIDRIHEEFLRMRLREFQLDHRRHIQDLSIVVERMGGKARERPDVKGFLLKGFTAVTALMGTEAALRAMQGNERLTNSTYRKAMEQEWTDDVRQIIDRNFHDEQRHLAFIEESLRTRSWEQTGMHP</sequence>
<protein>
    <submittedName>
        <fullName evidence="2">DUF2383 domain-containing protein</fullName>
    </submittedName>
</protein>
<proteinExistence type="predicted"/>